<evidence type="ECO:0000256" key="2">
    <source>
        <dbReference type="SAM" id="SignalP"/>
    </source>
</evidence>
<keyword evidence="1" id="KW-0812">Transmembrane</keyword>
<organism evidence="4 5">
    <name type="scientific">Clarias magur</name>
    <name type="common">Asian catfish</name>
    <name type="synonym">Macropteronotus magur</name>
    <dbReference type="NCBI Taxonomy" id="1594786"/>
    <lineage>
        <taxon>Eukaryota</taxon>
        <taxon>Metazoa</taxon>
        <taxon>Chordata</taxon>
        <taxon>Craniata</taxon>
        <taxon>Vertebrata</taxon>
        <taxon>Euteleostomi</taxon>
        <taxon>Actinopterygii</taxon>
        <taxon>Neopterygii</taxon>
        <taxon>Teleostei</taxon>
        <taxon>Ostariophysi</taxon>
        <taxon>Siluriformes</taxon>
        <taxon>Clariidae</taxon>
        <taxon>Clarias</taxon>
    </lineage>
</organism>
<accession>A0A8J4WVX7</accession>
<keyword evidence="5" id="KW-1185">Reference proteome</keyword>
<name>A0A8J4WVX7_CLAMG</name>
<evidence type="ECO:0000259" key="3">
    <source>
        <dbReference type="PROSITE" id="PS50835"/>
    </source>
</evidence>
<feature type="transmembrane region" description="Helical" evidence="1">
    <location>
        <begin position="260"/>
        <end position="283"/>
    </location>
</feature>
<dbReference type="PANTHER" id="PTHR19944">
    <property type="entry name" value="MHC CLASS II-RELATED"/>
    <property type="match status" value="1"/>
</dbReference>
<keyword evidence="2" id="KW-0732">Signal</keyword>
<keyword evidence="1" id="KW-0472">Membrane</keyword>
<evidence type="ECO:0000313" key="5">
    <source>
        <dbReference type="Proteomes" id="UP000727407"/>
    </source>
</evidence>
<dbReference type="SUPFAM" id="SSF48726">
    <property type="entry name" value="Immunoglobulin"/>
    <property type="match status" value="2"/>
</dbReference>
<dbReference type="SMART" id="SM00407">
    <property type="entry name" value="IGc1"/>
    <property type="match status" value="1"/>
</dbReference>
<feature type="chain" id="PRO_5035238007" evidence="2">
    <location>
        <begin position="24"/>
        <end position="285"/>
    </location>
</feature>
<dbReference type="InterPro" id="IPR036179">
    <property type="entry name" value="Ig-like_dom_sf"/>
</dbReference>
<proteinExistence type="predicted"/>
<dbReference type="PROSITE" id="PS50835">
    <property type="entry name" value="IG_LIKE"/>
    <property type="match status" value="2"/>
</dbReference>
<dbReference type="Pfam" id="PF07654">
    <property type="entry name" value="C1-set"/>
    <property type="match status" value="1"/>
</dbReference>
<feature type="non-terminal residue" evidence="4">
    <location>
        <position position="1"/>
    </location>
</feature>
<dbReference type="Pfam" id="PF07686">
    <property type="entry name" value="V-set"/>
    <property type="match status" value="1"/>
</dbReference>
<dbReference type="InterPro" id="IPR007110">
    <property type="entry name" value="Ig-like_dom"/>
</dbReference>
<feature type="signal peptide" evidence="2">
    <location>
        <begin position="1"/>
        <end position="23"/>
    </location>
</feature>
<protein>
    <submittedName>
        <fullName evidence="4">H-2 class II histocompatibility antigen, A-D beta chain-like isoform X2</fullName>
    </submittedName>
</protein>
<dbReference type="OrthoDB" id="9940220at2759"/>
<dbReference type="InterPro" id="IPR050160">
    <property type="entry name" value="MHC/Immunoglobulin"/>
</dbReference>
<dbReference type="AlphaFoldDB" id="A0A8J4WVX7"/>
<evidence type="ECO:0000256" key="1">
    <source>
        <dbReference type="SAM" id="Phobius"/>
    </source>
</evidence>
<dbReference type="InterPro" id="IPR003597">
    <property type="entry name" value="Ig_C1-set"/>
</dbReference>
<feature type="non-terminal residue" evidence="4">
    <location>
        <position position="285"/>
    </location>
</feature>
<feature type="domain" description="Ig-like" evidence="3">
    <location>
        <begin position="143"/>
        <end position="246"/>
    </location>
</feature>
<dbReference type="Gene3D" id="2.60.40.10">
    <property type="entry name" value="Immunoglobulins"/>
    <property type="match status" value="2"/>
</dbReference>
<dbReference type="InterPro" id="IPR013106">
    <property type="entry name" value="Ig_V-set"/>
</dbReference>
<comment type="caution">
    <text evidence="4">The sequence shown here is derived from an EMBL/GenBank/DDBJ whole genome shotgun (WGS) entry which is preliminary data.</text>
</comment>
<gene>
    <name evidence="4" type="ORF">DAT39_017659</name>
</gene>
<reference evidence="4" key="1">
    <citation type="submission" date="2020-07" db="EMBL/GenBank/DDBJ databases">
        <title>Clarias magur genome sequencing, assembly and annotation.</title>
        <authorList>
            <person name="Kushwaha B."/>
            <person name="Kumar R."/>
            <person name="Das P."/>
            <person name="Joshi C.G."/>
            <person name="Kumar D."/>
            <person name="Nagpure N.S."/>
            <person name="Pandey M."/>
            <person name="Agarwal S."/>
            <person name="Srivastava S."/>
            <person name="Singh M."/>
            <person name="Sahoo L."/>
            <person name="Jayasankar P."/>
            <person name="Meher P.K."/>
            <person name="Koringa P.G."/>
            <person name="Iquebal M.A."/>
            <person name="Das S.P."/>
            <person name="Bit A."/>
            <person name="Patnaik S."/>
            <person name="Patel N."/>
            <person name="Shah T.M."/>
            <person name="Hinsu A."/>
            <person name="Jena J.K."/>
        </authorList>
    </citation>
    <scope>NUCLEOTIDE SEQUENCE</scope>
    <source>
        <strain evidence="4">CIFAMagur01</strain>
        <tissue evidence="4">Testis</tissue>
    </source>
</reference>
<dbReference type="EMBL" id="QNUK01000487">
    <property type="protein sequence ID" value="KAF5892636.1"/>
    <property type="molecule type" value="Genomic_DNA"/>
</dbReference>
<dbReference type="InterPro" id="IPR013783">
    <property type="entry name" value="Ig-like_fold"/>
</dbReference>
<feature type="domain" description="Ig-like" evidence="3">
    <location>
        <begin position="18"/>
        <end position="119"/>
    </location>
</feature>
<sequence>TSVRSRFICPCWMLLLIPLAVSSQNCTEFNQTESIDIHHIHQGQSITISCHYNKKKSQYLTVMLRTKYRICEYHYSNKSWTKTFCNDNVRLVWISESEEISFQLINLQINNSDMYTCTVLELIPPPTRCLGQKRIFIHVKAPPSVSVSCVKWQDGASTVLCAAEGFYPADLQQSWLRDEEYISSPNISLTHLFKGNLNSDVSRNYSTHSNGIYNFTSYLHVSSSITVYYCWVNHSSLSQPIVVNISSTECTEGAESLTGVLSVTGITCGLMATVMLIFAGCYYHL</sequence>
<keyword evidence="1" id="KW-1133">Transmembrane helix</keyword>
<evidence type="ECO:0000313" key="4">
    <source>
        <dbReference type="EMBL" id="KAF5892636.1"/>
    </source>
</evidence>
<dbReference type="Proteomes" id="UP000727407">
    <property type="component" value="Unassembled WGS sequence"/>
</dbReference>